<organism evidence="1 2">
    <name type="scientific">Selenomonas noxia F0398</name>
    <dbReference type="NCBI Taxonomy" id="702437"/>
    <lineage>
        <taxon>Bacteria</taxon>
        <taxon>Bacillati</taxon>
        <taxon>Bacillota</taxon>
        <taxon>Negativicutes</taxon>
        <taxon>Selenomonadales</taxon>
        <taxon>Selenomonadaceae</taxon>
        <taxon>Selenomonas</taxon>
    </lineage>
</organism>
<dbReference type="Proteomes" id="UP000003175">
    <property type="component" value="Unassembled WGS sequence"/>
</dbReference>
<accession>A0ABN0DPI7</accession>
<gene>
    <name evidence="1" type="ORF">HMPREF9432_01397</name>
</gene>
<reference evidence="1 2" key="1">
    <citation type="submission" date="2011-08" db="EMBL/GenBank/DDBJ databases">
        <title>The Genome Sequence of Selenomonas noxia F0398.</title>
        <authorList>
            <consortium name="The Broad Institute Genome Sequencing Platform"/>
            <person name="Earl A."/>
            <person name="Ward D."/>
            <person name="Feldgarden M."/>
            <person name="Gevers D."/>
            <person name="Izard J."/>
            <person name="Ganesan A."/>
            <person name="Blanton J.M."/>
            <person name="Baranova O.V."/>
            <person name="Tanner A.C."/>
            <person name="Dewhirst F.E."/>
            <person name="Young S.K."/>
            <person name="Zeng Q."/>
            <person name="Gargeya S."/>
            <person name="Fitzgerald M."/>
            <person name="Haas B."/>
            <person name="Abouelleil A."/>
            <person name="Alvarado L."/>
            <person name="Arachchi H.M."/>
            <person name="Berlin A."/>
            <person name="Brown A."/>
            <person name="Chapman S.B."/>
            <person name="Chen Z."/>
            <person name="Dunbar C."/>
            <person name="Freedman E."/>
            <person name="Gearin G."/>
            <person name="Gellesch M."/>
            <person name="Goldberg J."/>
            <person name="Griggs A."/>
            <person name="Gujja S."/>
            <person name="Heiman D."/>
            <person name="Howarth C."/>
            <person name="Larson L."/>
            <person name="Lui A."/>
            <person name="MacDonald P.J.P."/>
            <person name="Montmayeur A."/>
            <person name="Murphy C."/>
            <person name="Neiman D."/>
            <person name="Pearson M."/>
            <person name="Priest M."/>
            <person name="Roberts A."/>
            <person name="Saif S."/>
            <person name="Shea T."/>
            <person name="Shenoy N."/>
            <person name="Sisk P."/>
            <person name="Stolte C."/>
            <person name="Sykes S."/>
            <person name="Wortman J."/>
            <person name="Nusbaum C."/>
            <person name="Birren B."/>
        </authorList>
    </citation>
    <scope>NUCLEOTIDE SEQUENCE [LARGE SCALE GENOMIC DNA]</scope>
    <source>
        <strain evidence="1 2">F0398</strain>
    </source>
</reference>
<keyword evidence="2" id="KW-1185">Reference proteome</keyword>
<dbReference type="EMBL" id="ADGH01000012">
    <property type="protein sequence ID" value="EHG24547.1"/>
    <property type="molecule type" value="Genomic_DNA"/>
</dbReference>
<protein>
    <recommendedName>
        <fullName evidence="3">DUF535 domain-containing protein</fullName>
    </recommendedName>
</protein>
<evidence type="ECO:0000313" key="2">
    <source>
        <dbReference type="Proteomes" id="UP000003175"/>
    </source>
</evidence>
<dbReference type="RefSeq" id="WP_006696648.1">
    <property type="nucleotide sequence ID" value="NZ_JH376859.1"/>
</dbReference>
<dbReference type="InterPro" id="IPR007488">
    <property type="entry name" value="DUF535"/>
</dbReference>
<proteinExistence type="predicted"/>
<name>A0ABN0DPI7_9FIRM</name>
<dbReference type="PANTHER" id="PTHR38785:SF1">
    <property type="entry name" value="HOMOLOG OF VIRK"/>
    <property type="match status" value="1"/>
</dbReference>
<dbReference type="Pfam" id="PF04393">
    <property type="entry name" value="DUF535"/>
    <property type="match status" value="1"/>
</dbReference>
<dbReference type="PANTHER" id="PTHR38785">
    <property type="entry name" value="HOMOLOG OF VIRK"/>
    <property type="match status" value="1"/>
</dbReference>
<sequence>MIAEIRAVAHRAYRWENPRERHRALVFIVRGILHRRQLRELYDFFHETEARRAFYERNPFPLEQATRAFFYAGSTVRSRIKLIKEHYAFLEERLKAPDFIELGLDRTHEIWRSAETDMEWNAYLKFEPGQRKEGLLSVMMDVDGTHLYQIMFWIDQRDGVPTLVIGAMQGPNTENAQDFVREMTKRAHRFRTKNLILYMVQAAARALGVRRILAVSNTGYYANNHVRRNRKLKTDFGAFWEEAGGFRTADERFYEIPLVLPRKTMEEVPTRKRALYRRRFAFLDEVDAEIAQKMREVLKS</sequence>
<evidence type="ECO:0008006" key="3">
    <source>
        <dbReference type="Google" id="ProtNLM"/>
    </source>
</evidence>
<comment type="caution">
    <text evidence="1">The sequence shown here is derived from an EMBL/GenBank/DDBJ whole genome shotgun (WGS) entry which is preliminary data.</text>
</comment>
<evidence type="ECO:0000313" key="1">
    <source>
        <dbReference type="EMBL" id="EHG24547.1"/>
    </source>
</evidence>